<keyword evidence="2" id="KW-0812">Transmembrane</keyword>
<evidence type="ECO:0000313" key="3">
    <source>
        <dbReference type="EMBL" id="ODN43195.1"/>
    </source>
</evidence>
<dbReference type="RefSeq" id="WP_069312994.1">
    <property type="nucleotide sequence ID" value="NZ_MDTU01000001.1"/>
</dbReference>
<comment type="caution">
    <text evidence="3">The sequence shown here is derived from an EMBL/GenBank/DDBJ whole genome shotgun (WGS) entry which is preliminary data.</text>
</comment>
<dbReference type="Proteomes" id="UP000094329">
    <property type="component" value="Unassembled WGS sequence"/>
</dbReference>
<proteinExistence type="predicted"/>
<accession>A0ABX3A6X4</accession>
<feature type="transmembrane region" description="Helical" evidence="2">
    <location>
        <begin position="67"/>
        <end position="100"/>
    </location>
</feature>
<name>A0ABX3A6X4_9GAMM</name>
<sequence length="106" mass="11364">MTKSVQDDVNVSDQANSTSESVEYREGKSSIGLEWLAISILTIFFSGLVIFILGIVLFNMIGYDGMFGAILIGAFAAPAFLPVLLIIVVIVGLCVISAFWSSKKGK</sequence>
<dbReference type="EMBL" id="MDTU01000001">
    <property type="protein sequence ID" value="ODN43195.1"/>
    <property type="molecule type" value="Genomic_DNA"/>
</dbReference>
<feature type="compositionally biased region" description="Polar residues" evidence="1">
    <location>
        <begin position="1"/>
        <end position="21"/>
    </location>
</feature>
<evidence type="ECO:0000256" key="2">
    <source>
        <dbReference type="SAM" id="Phobius"/>
    </source>
</evidence>
<keyword evidence="4" id="KW-1185">Reference proteome</keyword>
<organism evidence="3 4">
    <name type="scientific">Piscirickettsia litoralis</name>
    <dbReference type="NCBI Taxonomy" id="1891921"/>
    <lineage>
        <taxon>Bacteria</taxon>
        <taxon>Pseudomonadati</taxon>
        <taxon>Pseudomonadota</taxon>
        <taxon>Gammaproteobacteria</taxon>
        <taxon>Thiotrichales</taxon>
        <taxon>Piscirickettsiaceae</taxon>
        <taxon>Piscirickettsia</taxon>
    </lineage>
</organism>
<keyword evidence="2" id="KW-1133">Transmembrane helix</keyword>
<feature type="region of interest" description="Disordered" evidence="1">
    <location>
        <begin position="1"/>
        <end position="24"/>
    </location>
</feature>
<keyword evidence="2" id="KW-0472">Membrane</keyword>
<evidence type="ECO:0000313" key="4">
    <source>
        <dbReference type="Proteomes" id="UP000094329"/>
    </source>
</evidence>
<protein>
    <submittedName>
        <fullName evidence="3">Uncharacterized protein</fullName>
    </submittedName>
</protein>
<gene>
    <name evidence="3" type="ORF">BGC07_10040</name>
</gene>
<evidence type="ECO:0000256" key="1">
    <source>
        <dbReference type="SAM" id="MobiDB-lite"/>
    </source>
</evidence>
<reference evidence="3 4" key="1">
    <citation type="submission" date="2016-08" db="EMBL/GenBank/DDBJ databases">
        <title>Draft genome sequence of Candidatus Piscirickettsia litoralis, from seawater.</title>
        <authorList>
            <person name="Wan X."/>
            <person name="Lee A.J."/>
            <person name="Hou S."/>
            <person name="Donachie S.P."/>
        </authorList>
    </citation>
    <scope>NUCLEOTIDE SEQUENCE [LARGE SCALE GENOMIC DNA]</scope>
    <source>
        <strain evidence="3 4">Y2</strain>
    </source>
</reference>
<feature type="transmembrane region" description="Helical" evidence="2">
    <location>
        <begin position="35"/>
        <end position="61"/>
    </location>
</feature>